<dbReference type="Pfam" id="PF00560">
    <property type="entry name" value="LRR_1"/>
    <property type="match status" value="1"/>
</dbReference>
<dbReference type="Pfam" id="PF13855">
    <property type="entry name" value="LRR_8"/>
    <property type="match status" value="1"/>
</dbReference>
<gene>
    <name evidence="4" type="ORF">RD792_015214</name>
</gene>
<feature type="domain" description="Leucine-rich repeat-containing N-terminal plant-type" evidence="3">
    <location>
        <begin position="194"/>
        <end position="231"/>
    </location>
</feature>
<dbReference type="InterPro" id="IPR052941">
    <property type="entry name" value="StomDev_PlantInt_Reg"/>
</dbReference>
<dbReference type="InterPro" id="IPR013210">
    <property type="entry name" value="LRR_N_plant-typ"/>
</dbReference>
<dbReference type="Gene3D" id="3.80.10.10">
    <property type="entry name" value="Ribonuclease Inhibitor"/>
    <property type="match status" value="2"/>
</dbReference>
<keyword evidence="1" id="KW-0433">Leucine-rich repeat</keyword>
<keyword evidence="2" id="KW-0677">Repeat</keyword>
<dbReference type="SUPFAM" id="SSF52058">
    <property type="entry name" value="L domain-like"/>
    <property type="match status" value="1"/>
</dbReference>
<comment type="caution">
    <text evidence="4">The sequence shown here is derived from an EMBL/GenBank/DDBJ whole genome shotgun (WGS) entry which is preliminary data.</text>
</comment>
<dbReference type="PANTHER" id="PTHR48004">
    <property type="entry name" value="OS01G0149700 PROTEIN"/>
    <property type="match status" value="1"/>
</dbReference>
<dbReference type="CDD" id="cd00167">
    <property type="entry name" value="SANT"/>
    <property type="match status" value="1"/>
</dbReference>
<dbReference type="SUPFAM" id="SSF46689">
    <property type="entry name" value="Homeodomain-like"/>
    <property type="match status" value="1"/>
</dbReference>
<proteinExistence type="predicted"/>
<dbReference type="InterPro" id="IPR032675">
    <property type="entry name" value="LRR_dom_sf"/>
</dbReference>
<evidence type="ECO:0000313" key="4">
    <source>
        <dbReference type="EMBL" id="KAK4479685.1"/>
    </source>
</evidence>
<evidence type="ECO:0000313" key="5">
    <source>
        <dbReference type="Proteomes" id="UP001291926"/>
    </source>
</evidence>
<dbReference type="PANTHER" id="PTHR48004:SF59">
    <property type="entry name" value="LEUCINE-RICH REPEAT-CONTAINING N-TERMINAL PLANT-TYPE DOMAIN-CONTAINING PROTEIN"/>
    <property type="match status" value="1"/>
</dbReference>
<dbReference type="PROSITE" id="PS51450">
    <property type="entry name" value="LRR"/>
    <property type="match status" value="1"/>
</dbReference>
<accession>A0ABR0CRG7</accession>
<dbReference type="Gene3D" id="1.10.10.60">
    <property type="entry name" value="Homeodomain-like"/>
    <property type="match status" value="1"/>
</dbReference>
<dbReference type="Proteomes" id="UP001291926">
    <property type="component" value="Unassembled WGS sequence"/>
</dbReference>
<protein>
    <recommendedName>
        <fullName evidence="3">Leucine-rich repeat-containing N-terminal plant-type domain-containing protein</fullName>
    </recommendedName>
</protein>
<keyword evidence="5" id="KW-1185">Reference proteome</keyword>
<name>A0ABR0CRG7_9LAMI</name>
<reference evidence="4 5" key="1">
    <citation type="journal article" date="2023" name="bioRxiv">
        <title>Genome report: Whole genome sequence and annotation of Penstemon davidsonii.</title>
        <authorList>
            <person name="Ostevik K.L."/>
            <person name="Alabady M."/>
            <person name="Zhang M."/>
            <person name="Rausher M.D."/>
        </authorList>
    </citation>
    <scope>NUCLEOTIDE SEQUENCE [LARGE SCALE GENOMIC DNA]</scope>
    <source>
        <strain evidence="4">DNT005</strain>
        <tissue evidence="4">Whole leaf</tissue>
    </source>
</reference>
<sequence>MAGESNYPPSSSILIPMGNYYTNPAALNLSVNDGASQNNSSSLLLDSVPGLKHDTGLAVEWSVEEQYKLEEGLAKYANEPNIIRYIKIAALLHDKTVRDVALRCRWMTRKRRKQDDQILGKKVKDRKDKMESFLKNNMSSASSVNVPAYLLTANHHEESDCMRSGAYDVWPVKCDATEAGTRMLIGSELDMQPNDLNSLRTFLEHLESGIQGWSTNSSSVNCCNWAGITCNSSSSLGLNDLNNSARVVKLELGRRRNVGNLSDSLRNLDQLITLNLSQNSLRGSVPHSLFHLPNLEILDLSNNDISGLFPSSINLPSIRVVNISENLIMGSLPVGICVNSTNISVMNMKANLLSGILPYGLENCSSLEDLSLATNFLNGSLPEDLFRLSNLTNLAFQENQLSGQLSGLIGNLSNLVHVDLSINHFSGNIPDVFHSFVQLRYFSAQSNSFSGRIPTSLANSPTIASLSLRNNSLGGIIDLNCSAMVNLVSLNLATNLFHGNIPENLATCPRLRDFGFFF</sequence>
<dbReference type="Pfam" id="PF08263">
    <property type="entry name" value="LRRNT_2"/>
    <property type="match status" value="1"/>
</dbReference>
<dbReference type="EMBL" id="JAYDYQ010002687">
    <property type="protein sequence ID" value="KAK4479685.1"/>
    <property type="molecule type" value="Genomic_DNA"/>
</dbReference>
<dbReference type="InterPro" id="IPR001005">
    <property type="entry name" value="SANT/Myb"/>
</dbReference>
<dbReference type="InterPro" id="IPR009057">
    <property type="entry name" value="Homeodomain-like_sf"/>
</dbReference>
<dbReference type="InterPro" id="IPR001611">
    <property type="entry name" value="Leu-rich_rpt"/>
</dbReference>
<evidence type="ECO:0000259" key="3">
    <source>
        <dbReference type="Pfam" id="PF08263"/>
    </source>
</evidence>
<organism evidence="4 5">
    <name type="scientific">Penstemon davidsonii</name>
    <dbReference type="NCBI Taxonomy" id="160366"/>
    <lineage>
        <taxon>Eukaryota</taxon>
        <taxon>Viridiplantae</taxon>
        <taxon>Streptophyta</taxon>
        <taxon>Embryophyta</taxon>
        <taxon>Tracheophyta</taxon>
        <taxon>Spermatophyta</taxon>
        <taxon>Magnoliopsida</taxon>
        <taxon>eudicotyledons</taxon>
        <taxon>Gunneridae</taxon>
        <taxon>Pentapetalae</taxon>
        <taxon>asterids</taxon>
        <taxon>lamiids</taxon>
        <taxon>Lamiales</taxon>
        <taxon>Plantaginaceae</taxon>
        <taxon>Cheloneae</taxon>
        <taxon>Penstemon</taxon>
    </lineage>
</organism>
<evidence type="ECO:0000256" key="1">
    <source>
        <dbReference type="ARBA" id="ARBA00022614"/>
    </source>
</evidence>
<dbReference type="PRINTS" id="PR00019">
    <property type="entry name" value="LEURICHRPT"/>
</dbReference>
<evidence type="ECO:0000256" key="2">
    <source>
        <dbReference type="ARBA" id="ARBA00022737"/>
    </source>
</evidence>